<accession>A0A2N3LQW8</accession>
<dbReference type="AlphaFoldDB" id="A0A2N3LQW8"/>
<dbReference type="RefSeq" id="WP_101352615.1">
    <property type="nucleotide sequence ID" value="NZ_PIQO01000001.1"/>
</dbReference>
<dbReference type="Proteomes" id="UP000233440">
    <property type="component" value="Unassembled WGS sequence"/>
</dbReference>
<protein>
    <submittedName>
        <fullName evidence="1">Uncharacterized protein</fullName>
    </submittedName>
</protein>
<keyword evidence="2" id="KW-1185">Reference proteome</keyword>
<dbReference type="OrthoDB" id="2966672at2"/>
<dbReference type="InterPro" id="IPR035911">
    <property type="entry name" value="MurE/MurF_N"/>
</dbReference>
<organism evidence="1 2">
    <name type="scientific">Heyndrickxia camelliae</name>
    <dbReference type="NCBI Taxonomy" id="1707093"/>
    <lineage>
        <taxon>Bacteria</taxon>
        <taxon>Bacillati</taxon>
        <taxon>Bacillota</taxon>
        <taxon>Bacilli</taxon>
        <taxon>Bacillales</taxon>
        <taxon>Bacillaceae</taxon>
        <taxon>Heyndrickxia</taxon>
    </lineage>
</organism>
<dbReference type="SUPFAM" id="SSF63418">
    <property type="entry name" value="MurE/MurF N-terminal domain"/>
    <property type="match status" value="1"/>
</dbReference>
<name>A0A2N3LQW8_9BACI</name>
<comment type="caution">
    <text evidence="1">The sequence shown here is derived from an EMBL/GenBank/DDBJ whole genome shotgun (WGS) entry which is preliminary data.</text>
</comment>
<sequence length="150" mass="17452">MINIHDLYNLFPHNRGIKADSITFDVVSIFDHGDLKKGLFIPISEDQKLDRAIEAGAIAALWPQELEIPFYTPNHFPIFIVESPIFALQQLCKYYINKIEQEECEKMTKFILFSPELLNHHPYSYDLSKKGTGQQLQKTIMEIINRKERG</sequence>
<evidence type="ECO:0000313" key="2">
    <source>
        <dbReference type="Proteomes" id="UP000233440"/>
    </source>
</evidence>
<evidence type="ECO:0000313" key="1">
    <source>
        <dbReference type="EMBL" id="PKR86965.1"/>
    </source>
</evidence>
<reference evidence="1 2" key="1">
    <citation type="submission" date="2017-11" db="EMBL/GenBank/DDBJ databases">
        <title>Bacillus camelliae sp. nov., isolated from pu'er tea.</title>
        <authorList>
            <person name="Niu L."/>
        </authorList>
    </citation>
    <scope>NUCLEOTIDE SEQUENCE [LARGE SCALE GENOMIC DNA]</scope>
    <source>
        <strain evidence="1 2">7578-1</strain>
    </source>
</reference>
<gene>
    <name evidence="1" type="ORF">CWO92_02625</name>
</gene>
<proteinExistence type="predicted"/>
<dbReference type="EMBL" id="PIQO01000001">
    <property type="protein sequence ID" value="PKR86965.1"/>
    <property type="molecule type" value="Genomic_DNA"/>
</dbReference>